<sequence length="103" mass="10446">MRPDQSVGEQVEAEVDVVRVDRLLGQRGDDRTDRDHLDAPAGVRTDRGTGAGAEQFGGTLGGEPLGAGRSGLVGQDGAGNQVSRTVPSAAMVARPAATAPVAL</sequence>
<feature type="compositionally biased region" description="Gly residues" evidence="1">
    <location>
        <begin position="58"/>
        <end position="77"/>
    </location>
</feature>
<dbReference type="AlphaFoldDB" id="A0AAT9HTC7"/>
<evidence type="ECO:0000256" key="1">
    <source>
        <dbReference type="SAM" id="MobiDB-lite"/>
    </source>
</evidence>
<feature type="compositionally biased region" description="Basic and acidic residues" evidence="1">
    <location>
        <begin position="24"/>
        <end position="38"/>
    </location>
</feature>
<reference evidence="2" key="2">
    <citation type="submission" date="2024-07" db="EMBL/GenBank/DDBJ databases">
        <title>Streptomyces haneummycinica sp. nov., a new antibiotic-producing actinobacterium isolated from marine sediment.</title>
        <authorList>
            <person name="Uemura M."/>
            <person name="Hamada M."/>
            <person name="Hirano S."/>
            <person name="Kobayashi K."/>
            <person name="Ohshiro T."/>
            <person name="Kobayashi T."/>
            <person name="Terahara T."/>
        </authorList>
    </citation>
    <scope>NUCLEOTIDE SEQUENCE</scope>
    <source>
        <strain evidence="2">KM77-8</strain>
    </source>
</reference>
<dbReference type="EMBL" id="AP035768">
    <property type="protein sequence ID" value="BFO20500.1"/>
    <property type="molecule type" value="Genomic_DNA"/>
</dbReference>
<organism evidence="2">
    <name type="scientific">Streptomyces haneummycinicus</name>
    <dbReference type="NCBI Taxonomy" id="3074435"/>
    <lineage>
        <taxon>Bacteria</taxon>
        <taxon>Bacillati</taxon>
        <taxon>Actinomycetota</taxon>
        <taxon>Actinomycetes</taxon>
        <taxon>Kitasatosporales</taxon>
        <taxon>Streptomycetaceae</taxon>
        <taxon>Streptomyces</taxon>
    </lineage>
</organism>
<reference evidence="2" key="1">
    <citation type="submission" date="2024-06" db="EMBL/GenBank/DDBJ databases">
        <authorList>
            <consortium name="consrtm"/>
            <person name="Uemura M."/>
            <person name="Terahara T."/>
        </authorList>
    </citation>
    <scope>NUCLEOTIDE SEQUENCE</scope>
    <source>
        <strain evidence="2">KM77-8</strain>
    </source>
</reference>
<feature type="region of interest" description="Disordered" evidence="1">
    <location>
        <begin position="24"/>
        <end position="80"/>
    </location>
</feature>
<accession>A0AAT9HTC7</accession>
<proteinExistence type="predicted"/>
<evidence type="ECO:0000313" key="2">
    <source>
        <dbReference type="EMBL" id="BFO20500.1"/>
    </source>
</evidence>
<gene>
    <name evidence="2" type="ORF">SHKM778_68880</name>
</gene>
<protein>
    <submittedName>
        <fullName evidence="2">Uncharacterized protein</fullName>
    </submittedName>
</protein>
<name>A0AAT9HTC7_9ACTN</name>